<organism evidence="21 22">
    <name type="scientific">Sphingopyxis flava</name>
    <dbReference type="NCBI Taxonomy" id="1507287"/>
    <lineage>
        <taxon>Bacteria</taxon>
        <taxon>Pseudomonadati</taxon>
        <taxon>Pseudomonadota</taxon>
        <taxon>Alphaproteobacteria</taxon>
        <taxon>Sphingomonadales</taxon>
        <taxon>Sphingomonadaceae</taxon>
        <taxon>Sphingopyxis</taxon>
    </lineage>
</organism>
<feature type="binding site" evidence="14">
    <location>
        <position position="32"/>
    </location>
    <ligand>
        <name>NADPH</name>
        <dbReference type="ChEBI" id="CHEBI:57783"/>
    </ligand>
</feature>
<dbReference type="GO" id="GO:0005829">
    <property type="term" value="C:cytosol"/>
    <property type="evidence" value="ECO:0007669"/>
    <property type="project" value="TreeGrafter"/>
</dbReference>
<feature type="binding site" evidence="14">
    <location>
        <position position="134"/>
    </location>
    <ligand>
        <name>sn-glycerol 3-phosphate</name>
        <dbReference type="ChEBI" id="CHEBI:57597"/>
    </ligand>
</feature>
<evidence type="ECO:0000256" key="18">
    <source>
        <dbReference type="RuleBase" id="RU000437"/>
    </source>
</evidence>
<dbReference type="SUPFAM" id="SSF48179">
    <property type="entry name" value="6-phosphogluconate dehydrogenase C-terminal domain-like"/>
    <property type="match status" value="1"/>
</dbReference>
<dbReference type="FunFam" id="1.10.1040.10:FF:000001">
    <property type="entry name" value="Glycerol-3-phosphate dehydrogenase [NAD(P)+]"/>
    <property type="match status" value="1"/>
</dbReference>
<dbReference type="GO" id="GO:0141152">
    <property type="term" value="F:glycerol-3-phosphate dehydrogenase (NAD+) activity"/>
    <property type="evidence" value="ECO:0007669"/>
    <property type="project" value="RHEA"/>
</dbReference>
<feature type="active site" description="Proton acceptor" evidence="14 15">
    <location>
        <position position="189"/>
    </location>
</feature>
<accession>A0A1T5CL25</accession>
<dbReference type="AlphaFoldDB" id="A0A1T5CL25"/>
<feature type="binding site" evidence="17">
    <location>
        <position position="253"/>
    </location>
    <ligand>
        <name>NAD(+)</name>
        <dbReference type="ChEBI" id="CHEBI:57540"/>
    </ligand>
</feature>
<feature type="binding site" evidence="14">
    <location>
        <position position="13"/>
    </location>
    <ligand>
        <name>NADPH</name>
        <dbReference type="ChEBI" id="CHEBI:57783"/>
    </ligand>
</feature>
<comment type="catalytic activity">
    <reaction evidence="14">
        <text>sn-glycerol 3-phosphate + NAD(+) = dihydroxyacetone phosphate + NADH + H(+)</text>
        <dbReference type="Rhea" id="RHEA:11092"/>
        <dbReference type="ChEBI" id="CHEBI:15378"/>
        <dbReference type="ChEBI" id="CHEBI:57540"/>
        <dbReference type="ChEBI" id="CHEBI:57597"/>
        <dbReference type="ChEBI" id="CHEBI:57642"/>
        <dbReference type="ChEBI" id="CHEBI:57945"/>
        <dbReference type="EC" id="1.1.1.94"/>
    </reaction>
</comment>
<feature type="binding site" evidence="14">
    <location>
        <position position="253"/>
    </location>
    <ligand>
        <name>sn-glycerol 3-phosphate</name>
        <dbReference type="ChEBI" id="CHEBI:57597"/>
    </ligand>
</feature>
<keyword evidence="6 14" id="KW-0520">NAD</keyword>
<feature type="binding site" evidence="14">
    <location>
        <position position="138"/>
    </location>
    <ligand>
        <name>NADPH</name>
        <dbReference type="ChEBI" id="CHEBI:57783"/>
    </ligand>
</feature>
<dbReference type="RefSeq" id="WP_079638596.1">
    <property type="nucleotide sequence ID" value="NZ_FUYP01000010.1"/>
</dbReference>
<feature type="domain" description="Glycerol-3-phosphate dehydrogenase NAD-dependent N-terminal" evidence="19">
    <location>
        <begin position="4"/>
        <end position="156"/>
    </location>
</feature>
<comment type="caution">
    <text evidence="14">Lacks conserved residue(s) required for the propagation of feature annotation.</text>
</comment>
<feature type="binding site" evidence="14">
    <location>
        <position position="49"/>
    </location>
    <ligand>
        <name>NADPH</name>
        <dbReference type="ChEBI" id="CHEBI:57783"/>
    </ligand>
</feature>
<feature type="binding site" evidence="14">
    <location>
        <position position="189"/>
    </location>
    <ligand>
        <name>sn-glycerol 3-phosphate</name>
        <dbReference type="ChEBI" id="CHEBI:57597"/>
    </ligand>
</feature>
<dbReference type="EC" id="1.1.1.94" evidence="11 14"/>
<proteinExistence type="inferred from homology"/>
<dbReference type="Pfam" id="PF07479">
    <property type="entry name" value="NAD_Gly3P_dh_C"/>
    <property type="match status" value="1"/>
</dbReference>
<evidence type="ECO:0000256" key="5">
    <source>
        <dbReference type="ARBA" id="ARBA00023002"/>
    </source>
</evidence>
<feature type="binding site" evidence="14">
    <location>
        <position position="106"/>
    </location>
    <ligand>
        <name>sn-glycerol 3-phosphate</name>
        <dbReference type="ChEBI" id="CHEBI:57597"/>
    </ligand>
</feature>
<feature type="binding site" evidence="16">
    <location>
        <position position="106"/>
    </location>
    <ligand>
        <name>substrate</name>
    </ligand>
</feature>
<dbReference type="SUPFAM" id="SSF51735">
    <property type="entry name" value="NAD(P)-binding Rossmann-fold domains"/>
    <property type="match status" value="1"/>
</dbReference>
<dbReference type="NCBIfam" id="NF009098">
    <property type="entry name" value="PRK12439.1"/>
    <property type="match status" value="1"/>
</dbReference>
<feature type="binding site" evidence="14">
    <location>
        <position position="106"/>
    </location>
    <ligand>
        <name>NADPH</name>
        <dbReference type="ChEBI" id="CHEBI:57783"/>
    </ligand>
</feature>
<dbReference type="GO" id="GO:0006650">
    <property type="term" value="P:glycerophospholipid metabolic process"/>
    <property type="evidence" value="ECO:0007669"/>
    <property type="project" value="UniProtKB-UniRule"/>
</dbReference>
<evidence type="ECO:0000256" key="14">
    <source>
        <dbReference type="HAMAP-Rule" id="MF_00394"/>
    </source>
</evidence>
<dbReference type="PANTHER" id="PTHR11728:SF1">
    <property type="entry name" value="GLYCEROL-3-PHOSPHATE DEHYDROGENASE [NAD(+)] 2, CHLOROPLASTIC"/>
    <property type="match status" value="1"/>
</dbReference>
<keyword evidence="22" id="KW-1185">Reference proteome</keyword>
<feature type="binding site" evidence="14">
    <location>
        <position position="12"/>
    </location>
    <ligand>
        <name>NADPH</name>
        <dbReference type="ChEBI" id="CHEBI:57783"/>
    </ligand>
</feature>
<keyword evidence="7 14" id="KW-0443">Lipid metabolism</keyword>
<feature type="binding site" evidence="14">
    <location>
        <position position="252"/>
    </location>
    <ligand>
        <name>sn-glycerol 3-phosphate</name>
        <dbReference type="ChEBI" id="CHEBI:57597"/>
    </ligand>
</feature>
<evidence type="ECO:0000256" key="17">
    <source>
        <dbReference type="PIRSR" id="PIRSR000114-3"/>
    </source>
</evidence>
<feature type="binding site" evidence="14">
    <location>
        <position position="242"/>
    </location>
    <ligand>
        <name>sn-glycerol 3-phosphate</name>
        <dbReference type="ChEBI" id="CHEBI:57597"/>
    </ligand>
</feature>
<dbReference type="Pfam" id="PF01210">
    <property type="entry name" value="NAD_Gly3P_dh_N"/>
    <property type="match status" value="1"/>
</dbReference>
<dbReference type="GO" id="GO:0005975">
    <property type="term" value="P:carbohydrate metabolic process"/>
    <property type="evidence" value="ECO:0007669"/>
    <property type="project" value="InterPro"/>
</dbReference>
<feature type="binding site" evidence="14">
    <location>
        <position position="253"/>
    </location>
    <ligand>
        <name>NADPH</name>
        <dbReference type="ChEBI" id="CHEBI:57783"/>
    </ligand>
</feature>
<keyword evidence="14" id="KW-0963">Cytoplasm</keyword>
<feature type="binding site" evidence="14">
    <location>
        <position position="277"/>
    </location>
    <ligand>
        <name>NADPH</name>
        <dbReference type="ChEBI" id="CHEBI:57783"/>
    </ligand>
</feature>
<comment type="pathway">
    <text evidence="14">Membrane lipid metabolism; glycerophospholipid metabolism.</text>
</comment>
<dbReference type="GO" id="GO:0008654">
    <property type="term" value="P:phospholipid biosynthetic process"/>
    <property type="evidence" value="ECO:0007669"/>
    <property type="project" value="UniProtKB-KW"/>
</dbReference>
<sequence>MRLKIGLLGGGSWGTTVASLVSRNAPITLWARDAETVASINREHENPKYLPGITLPAALTATTSLEEAVASADVLVMGVPSHSFRGVLEEAQRHLRPWVPVISLTKGLELASGKRMTELIEEVLPGHPVGVLTGPNLAREIMSGQAAASVLSMEDEIVVRALQPVFHSGLFRVYTNTDLLGCELGGVLKNIIAIAVGMGDGLGAGDNTRAGLMTRGLAEITRLGVAMGGRPETFAGLAGMGDLIATCTSPLSRNRHVGVELGRGRHIDAIIEGMNMVAEGVKSAPTVMALAETYGIAMPIASDVFDVTQGKRTAQEVFRGLLRSSVGDEAHPG</sequence>
<dbReference type="PIRSF" id="PIRSF000114">
    <property type="entry name" value="Glycerol-3-P_dh"/>
    <property type="match status" value="1"/>
</dbReference>
<feature type="binding site" evidence="17">
    <location>
        <position position="138"/>
    </location>
    <ligand>
        <name>NAD(+)</name>
        <dbReference type="ChEBI" id="CHEBI:57540"/>
    </ligand>
</feature>
<dbReference type="NCBIfam" id="NF000942">
    <property type="entry name" value="PRK00094.1-4"/>
    <property type="match status" value="1"/>
</dbReference>
<dbReference type="FunFam" id="3.40.50.720:FF:000019">
    <property type="entry name" value="Glycerol-3-phosphate dehydrogenase [NAD(P)+]"/>
    <property type="match status" value="1"/>
</dbReference>
<dbReference type="PRINTS" id="PR00077">
    <property type="entry name" value="GPDHDRGNASE"/>
</dbReference>
<comment type="function">
    <text evidence="14">Catalyzes the reduction of the glycolytic intermediate dihydroxyacetone phosphate (DHAP) to sn-glycerol 3-phosphate (G3P), the key precursor for phospholipid synthesis.</text>
</comment>
<keyword evidence="4 14" id="KW-0521">NADP</keyword>
<evidence type="ECO:0000256" key="16">
    <source>
        <dbReference type="PIRSR" id="PIRSR000114-2"/>
    </source>
</evidence>
<dbReference type="InterPro" id="IPR036291">
    <property type="entry name" value="NAD(P)-bd_dom_sf"/>
</dbReference>
<evidence type="ECO:0000256" key="1">
    <source>
        <dbReference type="ARBA" id="ARBA00011009"/>
    </source>
</evidence>
<evidence type="ECO:0000256" key="12">
    <source>
        <dbReference type="ARBA" id="ARBA00069372"/>
    </source>
</evidence>
<comment type="subcellular location">
    <subcellularLocation>
        <location evidence="14">Cytoplasm</location>
    </subcellularLocation>
</comment>
<dbReference type="NCBIfam" id="NF000940">
    <property type="entry name" value="PRK00094.1-2"/>
    <property type="match status" value="1"/>
</dbReference>
<reference evidence="22" key="1">
    <citation type="submission" date="2017-02" db="EMBL/GenBank/DDBJ databases">
        <authorList>
            <person name="Varghese N."/>
            <person name="Submissions S."/>
        </authorList>
    </citation>
    <scope>NUCLEOTIDE SEQUENCE [LARGE SCALE GENOMIC DNA]</scope>
    <source>
        <strain evidence="22">R11H</strain>
    </source>
</reference>
<evidence type="ECO:0000256" key="15">
    <source>
        <dbReference type="PIRSR" id="PIRSR000114-1"/>
    </source>
</evidence>
<evidence type="ECO:0000256" key="4">
    <source>
        <dbReference type="ARBA" id="ARBA00022857"/>
    </source>
</evidence>
<evidence type="ECO:0000259" key="20">
    <source>
        <dbReference type="Pfam" id="PF07479"/>
    </source>
</evidence>
<evidence type="ECO:0000256" key="10">
    <source>
        <dbReference type="ARBA" id="ARBA00052716"/>
    </source>
</evidence>
<dbReference type="GO" id="GO:0141153">
    <property type="term" value="F:glycerol-3-phosphate dehydrogenase (NADP+) activity"/>
    <property type="evidence" value="ECO:0007669"/>
    <property type="project" value="RHEA"/>
</dbReference>
<evidence type="ECO:0000313" key="21">
    <source>
        <dbReference type="EMBL" id="SKB60215.1"/>
    </source>
</evidence>
<evidence type="ECO:0000256" key="7">
    <source>
        <dbReference type="ARBA" id="ARBA00023098"/>
    </source>
</evidence>
<keyword evidence="2 14" id="KW-0444">Lipid biosynthesis</keyword>
<feature type="binding site" evidence="14">
    <location>
        <position position="254"/>
    </location>
    <ligand>
        <name>sn-glycerol 3-phosphate</name>
        <dbReference type="ChEBI" id="CHEBI:57597"/>
    </ligand>
</feature>
<feature type="binding site" evidence="17">
    <location>
        <begin position="9"/>
        <end position="14"/>
    </location>
    <ligand>
        <name>NAD(+)</name>
        <dbReference type="ChEBI" id="CHEBI:57540"/>
    </ligand>
</feature>
<comment type="similarity">
    <text evidence="1 14 18">Belongs to the NAD-dependent glycerol-3-phosphate dehydrogenase family.</text>
</comment>
<dbReference type="InterPro" id="IPR011128">
    <property type="entry name" value="G3P_DH_NAD-dep_N"/>
</dbReference>
<feature type="domain" description="Glycerol-3-phosphate dehydrogenase NAD-dependent C-terminal" evidence="20">
    <location>
        <begin position="178"/>
        <end position="318"/>
    </location>
</feature>
<keyword evidence="9 14" id="KW-1208">Phospholipid metabolism</keyword>
<dbReference type="Gene3D" id="1.10.1040.10">
    <property type="entry name" value="N-(1-d-carboxylethyl)-l-norvaline Dehydrogenase, domain 2"/>
    <property type="match status" value="1"/>
</dbReference>
<dbReference type="PANTHER" id="PTHR11728">
    <property type="entry name" value="GLYCEROL-3-PHOSPHATE DEHYDROGENASE"/>
    <property type="match status" value="1"/>
</dbReference>
<dbReference type="InterPro" id="IPR008927">
    <property type="entry name" value="6-PGluconate_DH-like_C_sf"/>
</dbReference>
<evidence type="ECO:0000313" key="22">
    <source>
        <dbReference type="Proteomes" id="UP000190044"/>
    </source>
</evidence>
<dbReference type="GO" id="GO:0046167">
    <property type="term" value="P:glycerol-3-phosphate biosynthetic process"/>
    <property type="evidence" value="ECO:0007669"/>
    <property type="project" value="UniProtKB-UniRule"/>
</dbReference>
<evidence type="ECO:0000256" key="9">
    <source>
        <dbReference type="ARBA" id="ARBA00023264"/>
    </source>
</evidence>
<keyword evidence="8 14" id="KW-0594">Phospholipid biosynthesis</keyword>
<dbReference type="GO" id="GO:0051287">
    <property type="term" value="F:NAD binding"/>
    <property type="evidence" value="ECO:0007669"/>
    <property type="project" value="InterPro"/>
</dbReference>
<evidence type="ECO:0000256" key="11">
    <source>
        <dbReference type="ARBA" id="ARBA00066687"/>
    </source>
</evidence>
<gene>
    <name evidence="14" type="primary">gpsA</name>
    <name evidence="21" type="ORF">SAMN06295937_1010163</name>
</gene>
<dbReference type="InterPro" id="IPR013328">
    <property type="entry name" value="6PGD_dom2"/>
</dbReference>
<dbReference type="Gene3D" id="3.40.50.720">
    <property type="entry name" value="NAD(P)-binding Rossmann-like Domain"/>
    <property type="match status" value="1"/>
</dbReference>
<feature type="binding site" evidence="16">
    <location>
        <begin position="253"/>
        <end position="254"/>
    </location>
    <ligand>
        <name>substrate</name>
    </ligand>
</feature>
<dbReference type="HAMAP" id="MF_00394">
    <property type="entry name" value="NAD_Glyc3P_dehydrog"/>
    <property type="match status" value="1"/>
</dbReference>
<keyword evidence="5 14" id="KW-0560">Oxidoreductase</keyword>
<evidence type="ECO:0000256" key="3">
    <source>
        <dbReference type="ARBA" id="ARBA00022741"/>
    </source>
</evidence>
<feature type="binding site" evidence="14">
    <location>
        <position position="279"/>
    </location>
    <ligand>
        <name>NADPH</name>
        <dbReference type="ChEBI" id="CHEBI:57783"/>
    </ligand>
</feature>
<evidence type="ECO:0000256" key="13">
    <source>
        <dbReference type="ARBA" id="ARBA00080511"/>
    </source>
</evidence>
<dbReference type="OrthoDB" id="9812273at2"/>
<evidence type="ECO:0000256" key="6">
    <source>
        <dbReference type="ARBA" id="ARBA00023027"/>
    </source>
</evidence>
<dbReference type="InterPro" id="IPR006168">
    <property type="entry name" value="G3P_DH_NAD-dep"/>
</dbReference>
<comment type="catalytic activity">
    <reaction evidence="10">
        <text>sn-glycerol 3-phosphate + NADP(+) = dihydroxyacetone phosphate + NADPH + H(+)</text>
        <dbReference type="Rhea" id="RHEA:11096"/>
        <dbReference type="ChEBI" id="CHEBI:15378"/>
        <dbReference type="ChEBI" id="CHEBI:57597"/>
        <dbReference type="ChEBI" id="CHEBI:57642"/>
        <dbReference type="ChEBI" id="CHEBI:57783"/>
        <dbReference type="ChEBI" id="CHEBI:58349"/>
        <dbReference type="EC" id="1.1.1.94"/>
    </reaction>
    <physiologicalReaction direction="right-to-left" evidence="10">
        <dbReference type="Rhea" id="RHEA:11098"/>
    </physiologicalReaction>
</comment>
<name>A0A1T5CL25_9SPHN</name>
<evidence type="ECO:0000259" key="19">
    <source>
        <dbReference type="Pfam" id="PF01210"/>
    </source>
</evidence>
<dbReference type="Proteomes" id="UP000190044">
    <property type="component" value="Unassembled WGS sequence"/>
</dbReference>
<protein>
    <recommendedName>
        <fullName evidence="12 14">Glycerol-3-phosphate dehydrogenase [NAD(P)+]</fullName>
        <ecNumber evidence="11 14">1.1.1.94</ecNumber>
    </recommendedName>
    <alternativeName>
        <fullName evidence="14">NAD(P)(+)-dependent glycerol-3-phosphate dehydrogenase</fullName>
    </alternativeName>
    <alternativeName>
        <fullName evidence="13 14">NAD(P)H-dependent dihydroxyacetone-phosphate reductase</fullName>
    </alternativeName>
</protein>
<keyword evidence="3 14" id="KW-0547">Nucleotide-binding</keyword>
<dbReference type="UniPathway" id="UPA00940"/>
<dbReference type="EMBL" id="FUYP01000010">
    <property type="protein sequence ID" value="SKB60215.1"/>
    <property type="molecule type" value="Genomic_DNA"/>
</dbReference>
<evidence type="ECO:0000256" key="8">
    <source>
        <dbReference type="ARBA" id="ARBA00023209"/>
    </source>
</evidence>
<dbReference type="InterPro" id="IPR006109">
    <property type="entry name" value="G3P_DH_NAD-dep_C"/>
</dbReference>
<dbReference type="GO" id="GO:0046168">
    <property type="term" value="P:glycerol-3-phosphate catabolic process"/>
    <property type="evidence" value="ECO:0007669"/>
    <property type="project" value="InterPro"/>
</dbReference>
<evidence type="ECO:0000256" key="2">
    <source>
        <dbReference type="ARBA" id="ARBA00022516"/>
    </source>
</evidence>
<dbReference type="PROSITE" id="PS00957">
    <property type="entry name" value="NAD_G3PDH"/>
    <property type="match status" value="1"/>
</dbReference>